<feature type="transmembrane region" description="Helical" evidence="1">
    <location>
        <begin position="37"/>
        <end position="54"/>
    </location>
</feature>
<organism evidence="2 3">
    <name type="scientific">Pseudomonas chlororaphis subsp. aurantiaca</name>
    <dbReference type="NCBI Taxonomy" id="86192"/>
    <lineage>
        <taxon>Bacteria</taxon>
        <taxon>Pseudomonadati</taxon>
        <taxon>Pseudomonadota</taxon>
        <taxon>Gammaproteobacteria</taxon>
        <taxon>Pseudomonadales</taxon>
        <taxon>Pseudomonadaceae</taxon>
        <taxon>Pseudomonas</taxon>
    </lineage>
</organism>
<proteinExistence type="predicted"/>
<evidence type="ECO:0000256" key="1">
    <source>
        <dbReference type="SAM" id="Phobius"/>
    </source>
</evidence>
<sequence length="192" mass="21459">MGVTLIMLAIKLNRFLTFDPIYLVGQRREWLVGPREIAHLIGIAGCTVGGWYFISSFASKLLICWNLALTVAFVVGVASMGPESQWLYDAFGITPLELYVNLSTIYLGAWIWLALTAWAVPNMLRFRPALIISCIFMVVTIGLWELYTQPFVHVYDGPARGWIQASQVACDLLGVLVGALLVLFTNYQARRP</sequence>
<comment type="caution">
    <text evidence="2">The sequence shown here is derived from an EMBL/GenBank/DDBJ whole genome shotgun (WGS) entry which is preliminary data.</text>
</comment>
<dbReference type="RefSeq" id="WP_216310713.1">
    <property type="nucleotide sequence ID" value="NZ_JAEEFW010000004.1"/>
</dbReference>
<keyword evidence="1" id="KW-0812">Transmembrane</keyword>
<evidence type="ECO:0000313" key="3">
    <source>
        <dbReference type="Proteomes" id="UP000787568"/>
    </source>
</evidence>
<feature type="transmembrane region" description="Helical" evidence="1">
    <location>
        <begin position="129"/>
        <end position="147"/>
    </location>
</feature>
<keyword evidence="1" id="KW-1133">Transmembrane helix</keyword>
<dbReference type="EMBL" id="JAEEFW010000004">
    <property type="protein sequence ID" value="MBU4633478.1"/>
    <property type="molecule type" value="Genomic_DNA"/>
</dbReference>
<reference evidence="2" key="1">
    <citation type="submission" date="2020-12" db="EMBL/GenBank/DDBJ databases">
        <title>Generalized mutagenesis with transposon Tn5. A laboratory procedure for the identification of genes responsible for a bacterial phenotype and its regulation, illustrated with phenazine production in Pseudomonas chlororaphis.</title>
        <authorList>
            <person name="Muzio F."/>
            <person name="Sobrero P."/>
            <person name="Agaras B."/>
            <person name="Valverde C."/>
        </authorList>
    </citation>
    <scope>NUCLEOTIDE SEQUENCE</scope>
    <source>
        <strain evidence="2">SMMP3</strain>
    </source>
</reference>
<feature type="transmembrane region" description="Helical" evidence="1">
    <location>
        <begin position="98"/>
        <end position="120"/>
    </location>
</feature>
<gene>
    <name evidence="2" type="ORF">I8747_11790</name>
</gene>
<dbReference type="Proteomes" id="UP000787568">
    <property type="component" value="Unassembled WGS sequence"/>
</dbReference>
<feature type="transmembrane region" description="Helical" evidence="1">
    <location>
        <begin position="61"/>
        <end position="78"/>
    </location>
</feature>
<feature type="transmembrane region" description="Helical" evidence="1">
    <location>
        <begin position="162"/>
        <end position="184"/>
    </location>
</feature>
<protein>
    <submittedName>
        <fullName evidence="2">Uncharacterized protein</fullName>
    </submittedName>
</protein>
<name>A0AAJ0ZJI8_9PSED</name>
<dbReference type="AlphaFoldDB" id="A0AAJ0ZJI8"/>
<accession>A0AAJ0ZJI8</accession>
<keyword evidence="1" id="KW-0472">Membrane</keyword>
<evidence type="ECO:0000313" key="2">
    <source>
        <dbReference type="EMBL" id="MBU4633478.1"/>
    </source>
</evidence>